<reference evidence="3" key="1">
    <citation type="submission" date="2024-06" db="EMBL/GenBank/DDBJ databases">
        <authorList>
            <person name="Liu X."/>
            <person name="Lenzi L."/>
            <person name="Haldenby T S."/>
            <person name="Uol C."/>
        </authorList>
    </citation>
    <scope>NUCLEOTIDE SEQUENCE</scope>
</reference>
<dbReference type="GO" id="GO:0006629">
    <property type="term" value="P:lipid metabolic process"/>
    <property type="evidence" value="ECO:0007669"/>
    <property type="project" value="UniProtKB-ARBA"/>
</dbReference>
<dbReference type="PROSITE" id="PS00061">
    <property type="entry name" value="ADH_SHORT"/>
    <property type="match status" value="1"/>
</dbReference>
<name>A0AAV2T7W6_CALDB</name>
<proteinExistence type="predicted"/>
<dbReference type="SMART" id="SM00822">
    <property type="entry name" value="PKS_KR"/>
    <property type="match status" value="1"/>
</dbReference>
<dbReference type="FunFam" id="3.40.50.720:FF:000084">
    <property type="entry name" value="Short-chain dehydrogenase reductase"/>
    <property type="match status" value="1"/>
</dbReference>
<dbReference type="EMBL" id="CAXLJL010000125">
    <property type="protein sequence ID" value="CAL5132495.1"/>
    <property type="molecule type" value="Genomic_DNA"/>
</dbReference>
<dbReference type="GO" id="GO:0016491">
    <property type="term" value="F:oxidoreductase activity"/>
    <property type="evidence" value="ECO:0007669"/>
    <property type="project" value="UniProtKB-KW"/>
</dbReference>
<accession>A0AAV2T7W6</accession>
<sequence>MEETLLSEKVALITGASSGIGKATAILFAKLGARLALVGRNEQRLTETASACLAIRDSRLEKKDSPKPVLTVTADLANTHEVESICSKVLEHFHEIDILVNCAGIAIGDSVENVKLDQFDRVMATNVRAAVLLTNLLAAELVRSKAVVVNVSSALSMRPVPQGLSYCMSKAALDEFTKCAALCLGPKGVRVNSVVPGGTDTPMLTHAMQFLGRSGEPPKHNDSAHKFRLLGEPEEVARAIAFLASPAASFINGALLPVDGGFSAIPPLISS</sequence>
<evidence type="ECO:0000313" key="3">
    <source>
        <dbReference type="EMBL" id="CAL5132495.1"/>
    </source>
</evidence>
<dbReference type="AlphaFoldDB" id="A0AAV2T7W6"/>
<dbReference type="InterPro" id="IPR020904">
    <property type="entry name" value="Sc_DH/Rdtase_CS"/>
</dbReference>
<dbReference type="PANTHER" id="PTHR43975:SF2">
    <property type="entry name" value="EG:BACR7A4.14 PROTEIN-RELATED"/>
    <property type="match status" value="1"/>
</dbReference>
<organism evidence="3 4">
    <name type="scientific">Calicophoron daubneyi</name>
    <name type="common">Rumen fluke</name>
    <name type="synonym">Paramphistomum daubneyi</name>
    <dbReference type="NCBI Taxonomy" id="300641"/>
    <lineage>
        <taxon>Eukaryota</taxon>
        <taxon>Metazoa</taxon>
        <taxon>Spiralia</taxon>
        <taxon>Lophotrochozoa</taxon>
        <taxon>Platyhelminthes</taxon>
        <taxon>Trematoda</taxon>
        <taxon>Digenea</taxon>
        <taxon>Plagiorchiida</taxon>
        <taxon>Pronocephalata</taxon>
        <taxon>Paramphistomoidea</taxon>
        <taxon>Paramphistomidae</taxon>
        <taxon>Calicophoron</taxon>
    </lineage>
</organism>
<protein>
    <recommendedName>
        <fullName evidence="2">Ketoreductase domain-containing protein</fullName>
    </recommendedName>
</protein>
<dbReference type="PANTHER" id="PTHR43975">
    <property type="entry name" value="ZGC:101858"/>
    <property type="match status" value="1"/>
</dbReference>
<evidence type="ECO:0000259" key="2">
    <source>
        <dbReference type="SMART" id="SM00822"/>
    </source>
</evidence>
<evidence type="ECO:0000256" key="1">
    <source>
        <dbReference type="ARBA" id="ARBA00023002"/>
    </source>
</evidence>
<dbReference type="InterPro" id="IPR002347">
    <property type="entry name" value="SDR_fam"/>
</dbReference>
<dbReference type="PRINTS" id="PR00080">
    <property type="entry name" value="SDRFAMILY"/>
</dbReference>
<dbReference type="SUPFAM" id="SSF51735">
    <property type="entry name" value="NAD(P)-binding Rossmann-fold domains"/>
    <property type="match status" value="1"/>
</dbReference>
<dbReference type="InterPro" id="IPR036291">
    <property type="entry name" value="NAD(P)-bd_dom_sf"/>
</dbReference>
<keyword evidence="1" id="KW-0560">Oxidoreductase</keyword>
<dbReference type="Pfam" id="PF13561">
    <property type="entry name" value="adh_short_C2"/>
    <property type="match status" value="1"/>
</dbReference>
<dbReference type="InterPro" id="IPR057326">
    <property type="entry name" value="KR_dom"/>
</dbReference>
<gene>
    <name evidence="3" type="ORF">CDAUBV1_LOCUS5349</name>
</gene>
<comment type="caution">
    <text evidence="3">The sequence shown here is derived from an EMBL/GenBank/DDBJ whole genome shotgun (WGS) entry which is preliminary data.</text>
</comment>
<feature type="domain" description="Ketoreductase" evidence="2">
    <location>
        <begin position="9"/>
        <end position="197"/>
    </location>
</feature>
<evidence type="ECO:0000313" key="4">
    <source>
        <dbReference type="Proteomes" id="UP001497525"/>
    </source>
</evidence>
<dbReference type="Gene3D" id="3.40.50.720">
    <property type="entry name" value="NAD(P)-binding Rossmann-like Domain"/>
    <property type="match status" value="1"/>
</dbReference>
<dbReference type="PRINTS" id="PR00081">
    <property type="entry name" value="GDHRDH"/>
</dbReference>
<dbReference type="Proteomes" id="UP001497525">
    <property type="component" value="Unassembled WGS sequence"/>
</dbReference>